<keyword evidence="11" id="KW-0503">Monooxygenase</keyword>
<dbReference type="GO" id="GO:0004497">
    <property type="term" value="F:monooxygenase activity"/>
    <property type="evidence" value="ECO:0007669"/>
    <property type="project" value="UniProtKB-KW"/>
</dbReference>
<evidence type="ECO:0000256" key="5">
    <source>
        <dbReference type="ARBA" id="ARBA00022617"/>
    </source>
</evidence>
<evidence type="ECO:0000313" key="14">
    <source>
        <dbReference type="EnsemblMetazoa" id="LLOJ009705-PA"/>
    </source>
</evidence>
<proteinExistence type="inferred from homology"/>
<keyword evidence="5" id="KW-0349">Heme</keyword>
<dbReference type="VEuPathDB" id="VectorBase:LLONM1_005395"/>
<dbReference type="InterPro" id="IPR001128">
    <property type="entry name" value="Cyt_P450"/>
</dbReference>
<dbReference type="GO" id="GO:0005506">
    <property type="term" value="F:iron ion binding"/>
    <property type="evidence" value="ECO:0007669"/>
    <property type="project" value="InterPro"/>
</dbReference>
<dbReference type="Gene3D" id="1.10.630.10">
    <property type="entry name" value="Cytochrome P450"/>
    <property type="match status" value="1"/>
</dbReference>
<dbReference type="PANTHER" id="PTHR24292:SF100">
    <property type="entry name" value="CYTOCHROME P450 6A16, ISOFORM B-RELATED"/>
    <property type="match status" value="1"/>
</dbReference>
<dbReference type="InterPro" id="IPR050476">
    <property type="entry name" value="Insect_CytP450_Detox"/>
</dbReference>
<reference evidence="14" key="1">
    <citation type="submission" date="2020-05" db="UniProtKB">
        <authorList>
            <consortium name="EnsemblMetazoa"/>
        </authorList>
    </citation>
    <scope>IDENTIFICATION</scope>
    <source>
        <strain evidence="14">Jacobina</strain>
    </source>
</reference>
<keyword evidence="15" id="KW-1185">Reference proteome</keyword>
<evidence type="ECO:0000256" key="10">
    <source>
        <dbReference type="ARBA" id="ARBA00023004"/>
    </source>
</evidence>
<dbReference type="AlphaFoldDB" id="A0A1B0GKW0"/>
<evidence type="ECO:0000256" key="4">
    <source>
        <dbReference type="ARBA" id="ARBA00010617"/>
    </source>
</evidence>
<evidence type="ECO:0000256" key="7">
    <source>
        <dbReference type="ARBA" id="ARBA00022824"/>
    </source>
</evidence>
<evidence type="ECO:0000256" key="13">
    <source>
        <dbReference type="SAM" id="Phobius"/>
    </source>
</evidence>
<dbReference type="InterPro" id="IPR036396">
    <property type="entry name" value="Cyt_P450_sf"/>
</dbReference>
<feature type="transmembrane region" description="Helical" evidence="13">
    <location>
        <begin position="6"/>
        <end position="23"/>
    </location>
</feature>
<keyword evidence="8" id="KW-0492">Microsome</keyword>
<dbReference type="EMBL" id="AJWK01033826">
    <property type="status" value="NOT_ANNOTATED_CDS"/>
    <property type="molecule type" value="Genomic_DNA"/>
</dbReference>
<keyword evidence="12 13" id="KW-0472">Membrane</keyword>
<evidence type="ECO:0000256" key="2">
    <source>
        <dbReference type="ARBA" id="ARBA00004174"/>
    </source>
</evidence>
<evidence type="ECO:0000256" key="8">
    <source>
        <dbReference type="ARBA" id="ARBA00022848"/>
    </source>
</evidence>
<dbReference type="GO" id="GO:0016705">
    <property type="term" value="F:oxidoreductase activity, acting on paired donors, with incorporation or reduction of molecular oxygen"/>
    <property type="evidence" value="ECO:0007669"/>
    <property type="project" value="InterPro"/>
</dbReference>
<organism evidence="14 15">
    <name type="scientific">Lutzomyia longipalpis</name>
    <name type="common">Sand fly</name>
    <dbReference type="NCBI Taxonomy" id="7200"/>
    <lineage>
        <taxon>Eukaryota</taxon>
        <taxon>Metazoa</taxon>
        <taxon>Ecdysozoa</taxon>
        <taxon>Arthropoda</taxon>
        <taxon>Hexapoda</taxon>
        <taxon>Insecta</taxon>
        <taxon>Pterygota</taxon>
        <taxon>Neoptera</taxon>
        <taxon>Endopterygota</taxon>
        <taxon>Diptera</taxon>
        <taxon>Nematocera</taxon>
        <taxon>Psychodoidea</taxon>
        <taxon>Psychodidae</taxon>
        <taxon>Lutzomyia</taxon>
        <taxon>Lutzomyia</taxon>
    </lineage>
</organism>
<evidence type="ECO:0008006" key="16">
    <source>
        <dbReference type="Google" id="ProtNLM"/>
    </source>
</evidence>
<keyword evidence="6" id="KW-0479">Metal-binding</keyword>
<dbReference type="PANTHER" id="PTHR24292">
    <property type="entry name" value="CYTOCHROME P450"/>
    <property type="match status" value="1"/>
</dbReference>
<evidence type="ECO:0000256" key="1">
    <source>
        <dbReference type="ARBA" id="ARBA00001971"/>
    </source>
</evidence>
<dbReference type="Pfam" id="PF00067">
    <property type="entry name" value="p450"/>
    <property type="match status" value="1"/>
</dbReference>
<comment type="subcellular location">
    <subcellularLocation>
        <location evidence="3">Endoplasmic reticulum membrane</location>
        <topology evidence="3">Peripheral membrane protein</topology>
    </subcellularLocation>
    <subcellularLocation>
        <location evidence="2">Microsome membrane</location>
        <topology evidence="2">Peripheral membrane protein</topology>
    </subcellularLocation>
</comment>
<keyword evidence="13" id="KW-1133">Transmembrane helix</keyword>
<dbReference type="VEuPathDB" id="VectorBase:LLOJ009705"/>
<evidence type="ECO:0000256" key="6">
    <source>
        <dbReference type="ARBA" id="ARBA00022723"/>
    </source>
</evidence>
<keyword evidence="10" id="KW-0408">Iron</keyword>
<dbReference type="SUPFAM" id="SSF48264">
    <property type="entry name" value="Cytochrome P450"/>
    <property type="match status" value="1"/>
</dbReference>
<dbReference type="EnsemblMetazoa" id="LLOJ009705-RA">
    <property type="protein sequence ID" value="LLOJ009705-PA"/>
    <property type="gene ID" value="LLOJ009705"/>
</dbReference>
<dbReference type="GO" id="GO:0005789">
    <property type="term" value="C:endoplasmic reticulum membrane"/>
    <property type="evidence" value="ECO:0007669"/>
    <property type="project" value="UniProtKB-SubCell"/>
</dbReference>
<protein>
    <recommendedName>
        <fullName evidence="16">Cytochrome</fullName>
    </recommendedName>
</protein>
<comment type="cofactor">
    <cofactor evidence="1">
        <name>heme</name>
        <dbReference type="ChEBI" id="CHEBI:30413"/>
    </cofactor>
</comment>
<evidence type="ECO:0000256" key="12">
    <source>
        <dbReference type="ARBA" id="ARBA00023136"/>
    </source>
</evidence>
<evidence type="ECO:0000256" key="9">
    <source>
        <dbReference type="ARBA" id="ARBA00023002"/>
    </source>
</evidence>
<dbReference type="GO" id="GO:0020037">
    <property type="term" value="F:heme binding"/>
    <property type="evidence" value="ECO:0007669"/>
    <property type="project" value="InterPro"/>
</dbReference>
<accession>A0A1B0GKW0</accession>
<keyword evidence="9" id="KW-0560">Oxidoreductase</keyword>
<keyword evidence="7" id="KW-0256">Endoplasmic reticulum</keyword>
<evidence type="ECO:0000256" key="11">
    <source>
        <dbReference type="ARBA" id="ARBA00023033"/>
    </source>
</evidence>
<dbReference type="EMBL" id="AJWK01033827">
    <property type="status" value="NOT_ANNOTATED_CDS"/>
    <property type="molecule type" value="Genomic_DNA"/>
</dbReference>
<sequence>MEDTSSGGLYGILVTLALGYLYVKRAFTYWDRRNIKSLKPSFPLGNFGLMLKKSLGDFCDYVYQSIDAPMVGIYAMTRPVLFIRDPESAYFHDRGIYSNAEADPLSAHLVALNGESWKNLRNKLSPAFTTGKLRGMFESIAEANKNLETFLFKEAQLGNEVDMFDLMGRHMTNVIASAILGFEVDCIADPNAPIREAGKRFFKPSGMNGFRLGMSFFLPTVSQWIRLKTTDARYEEIMMTMVKQIVEEREKTNSENKDFMQMLIQLRNSGVIKEEDDWTIKTNT</sequence>
<keyword evidence="13" id="KW-0812">Transmembrane</keyword>
<name>A0A1B0GKW0_LUTLO</name>
<dbReference type="Proteomes" id="UP000092461">
    <property type="component" value="Unassembled WGS sequence"/>
</dbReference>
<comment type="similarity">
    <text evidence="4">Belongs to the cytochrome P450 family.</text>
</comment>
<evidence type="ECO:0000313" key="15">
    <source>
        <dbReference type="Proteomes" id="UP000092461"/>
    </source>
</evidence>
<evidence type="ECO:0000256" key="3">
    <source>
        <dbReference type="ARBA" id="ARBA00004406"/>
    </source>
</evidence>